<sequence>MATATGRRNSNTQLLDELEALSQSLYQSHISTTRRTASLALPRSSLPPTDEVPEVKFEDNKHSARPRARRLSLSPWRSRPKADDQNDNQVQATRPNELEAKAVSTEKKGIWNWKPIRALTHIGMQKLSCLLSVEVVTAQGLPASMNGLRLSVCVRKKETKDGAVNTMPSRVSQGAADFEETLFVRCHVYCSSGNGKPTKFEPRPFWIYLVAVDAEELDFGRNTVDLSLLIQESVEKSYEGTRVRQWDMSFNLLGKAKGGELIVKLGFQIMEKDGGIGIYNQASTWRAMEALYYSGKARAIGVSNFSSNKLRDLLEVACIPPAVVQFECHLWQQLSIMAHQVDYGLTSSEDQLGDPETLTLALVVQLRDPLRRYEAVGGPVLALVHASSGDIEPKKNDEEKRFKVMSLHVGGLKVGTPGKRNIWDSERHRLTAMQWLVAYGLGKSGRKGKQVVSKGQDLLWSLSSRVMADMWLKTMRNPDVKFAK</sequence>
<dbReference type="InterPro" id="IPR019448">
    <property type="entry name" value="NT-C2"/>
</dbReference>
<dbReference type="InterPro" id="IPR036812">
    <property type="entry name" value="NAD(P)_OxRdtase_dom_sf"/>
</dbReference>
<organism evidence="3 4">
    <name type="scientific">Gossypium barbadense</name>
    <name type="common">Sea Island cotton</name>
    <name type="synonym">Hibiscus barbadensis</name>
    <dbReference type="NCBI Taxonomy" id="3634"/>
    <lineage>
        <taxon>Eukaryota</taxon>
        <taxon>Viridiplantae</taxon>
        <taxon>Streptophyta</taxon>
        <taxon>Embryophyta</taxon>
        <taxon>Tracheophyta</taxon>
        <taxon>Spermatophyta</taxon>
        <taxon>Magnoliopsida</taxon>
        <taxon>eudicotyledons</taxon>
        <taxon>Gunneridae</taxon>
        <taxon>Pentapetalae</taxon>
        <taxon>rosids</taxon>
        <taxon>malvids</taxon>
        <taxon>Malvales</taxon>
        <taxon>Malvaceae</taxon>
        <taxon>Malvoideae</taxon>
        <taxon>Gossypium</taxon>
    </lineage>
</organism>
<accession>A0A2P5YJD6</accession>
<name>A0A2P5YJD6_GOSBA</name>
<dbReference type="PROSITE" id="PS51840">
    <property type="entry name" value="C2_NT"/>
    <property type="match status" value="1"/>
</dbReference>
<dbReference type="Gene3D" id="3.20.20.100">
    <property type="entry name" value="NADP-dependent oxidoreductase domain"/>
    <property type="match status" value="1"/>
</dbReference>
<dbReference type="PANTHER" id="PTHR33414">
    <property type="entry name" value="PROTEIN PLASTID MOVEMENT IMPAIRED 1-RELATED 1"/>
    <property type="match status" value="1"/>
</dbReference>
<dbReference type="InterPro" id="IPR039614">
    <property type="entry name" value="PMI1-like"/>
</dbReference>
<feature type="region of interest" description="Disordered" evidence="1">
    <location>
        <begin position="32"/>
        <end position="97"/>
    </location>
</feature>
<evidence type="ECO:0000313" key="3">
    <source>
        <dbReference type="EMBL" id="PPS15681.1"/>
    </source>
</evidence>
<feature type="compositionally biased region" description="Basic and acidic residues" evidence="1">
    <location>
        <begin position="53"/>
        <end position="62"/>
    </location>
</feature>
<proteinExistence type="predicted"/>
<dbReference type="AlphaFoldDB" id="A0A2P5YJD6"/>
<evidence type="ECO:0000259" key="2">
    <source>
        <dbReference type="PROSITE" id="PS51840"/>
    </source>
</evidence>
<evidence type="ECO:0000313" key="4">
    <source>
        <dbReference type="Proteomes" id="UP000239757"/>
    </source>
</evidence>
<reference evidence="3 4" key="1">
    <citation type="submission" date="2015-01" db="EMBL/GenBank/DDBJ databases">
        <title>Genome of allotetraploid Gossypium barbadense reveals genomic plasticity and fiber elongation in cotton evolution.</title>
        <authorList>
            <person name="Chen X."/>
            <person name="Liu X."/>
            <person name="Zhao B."/>
            <person name="Zheng H."/>
            <person name="Hu Y."/>
            <person name="Lu G."/>
            <person name="Yang C."/>
            <person name="Chen J."/>
            <person name="Shan C."/>
            <person name="Zhang L."/>
            <person name="Zhou Y."/>
            <person name="Wang L."/>
            <person name="Guo W."/>
            <person name="Bai Y."/>
            <person name="Ruan J."/>
            <person name="Shangguan X."/>
            <person name="Mao Y."/>
            <person name="Jiang J."/>
            <person name="Zhu Y."/>
            <person name="Lei J."/>
            <person name="Kang H."/>
            <person name="Chen S."/>
            <person name="He X."/>
            <person name="Wang R."/>
            <person name="Wang Y."/>
            <person name="Chen J."/>
            <person name="Wang L."/>
            <person name="Yu S."/>
            <person name="Wang B."/>
            <person name="Wei J."/>
            <person name="Song S."/>
            <person name="Lu X."/>
            <person name="Gao Z."/>
            <person name="Gu W."/>
            <person name="Deng X."/>
            <person name="Ma D."/>
            <person name="Wang S."/>
            <person name="Liang W."/>
            <person name="Fang L."/>
            <person name="Cai C."/>
            <person name="Zhu X."/>
            <person name="Zhou B."/>
            <person name="Zhang Y."/>
            <person name="Chen Z."/>
            <person name="Xu S."/>
            <person name="Zhu R."/>
            <person name="Wang S."/>
            <person name="Zhang T."/>
            <person name="Zhao G."/>
        </authorList>
    </citation>
    <scope>NUCLEOTIDE SEQUENCE [LARGE SCALE GENOMIC DNA]</scope>
    <source>
        <strain evidence="4">cv. Xinhai21</strain>
        <tissue evidence="3">Leaf</tissue>
    </source>
</reference>
<dbReference type="Pfam" id="PF10358">
    <property type="entry name" value="NT-C2"/>
    <property type="match status" value="1"/>
</dbReference>
<gene>
    <name evidence="3" type="ORF">GOBAR_AA04889</name>
</gene>
<dbReference type="PROSITE" id="PS00062">
    <property type="entry name" value="ALDOKETO_REDUCTASE_2"/>
    <property type="match status" value="1"/>
</dbReference>
<protein>
    <recommendedName>
        <fullName evidence="2">C2 NT-type domain-containing protein</fullName>
    </recommendedName>
</protein>
<dbReference type="SUPFAM" id="SSF51430">
    <property type="entry name" value="NAD(P)-linked oxidoreductase"/>
    <property type="match status" value="1"/>
</dbReference>
<dbReference type="EMBL" id="KZ663117">
    <property type="protein sequence ID" value="PPS15681.1"/>
    <property type="molecule type" value="Genomic_DNA"/>
</dbReference>
<dbReference type="InterPro" id="IPR023210">
    <property type="entry name" value="NADP_OxRdtase_dom"/>
</dbReference>
<dbReference type="PANTHER" id="PTHR33414:SF2">
    <property type="entry name" value="PROTEIN PLASTID MOVEMENT IMPAIRED 1"/>
    <property type="match status" value="1"/>
</dbReference>
<feature type="domain" description="C2 NT-type" evidence="2">
    <location>
        <begin position="119"/>
        <end position="271"/>
    </location>
</feature>
<dbReference type="Pfam" id="PF00248">
    <property type="entry name" value="Aldo_ket_red"/>
    <property type="match status" value="1"/>
</dbReference>
<evidence type="ECO:0000256" key="1">
    <source>
        <dbReference type="SAM" id="MobiDB-lite"/>
    </source>
</evidence>
<dbReference type="OrthoDB" id="656546at2759"/>
<dbReference type="Proteomes" id="UP000239757">
    <property type="component" value="Unassembled WGS sequence"/>
</dbReference>
<dbReference type="InterPro" id="IPR018170">
    <property type="entry name" value="Aldo/ket_reductase_CS"/>
</dbReference>
<dbReference type="GO" id="GO:0016491">
    <property type="term" value="F:oxidoreductase activity"/>
    <property type="evidence" value="ECO:0007669"/>
    <property type="project" value="InterPro"/>
</dbReference>